<organism evidence="1 2">
    <name type="scientific">Floridaenema evergladense BLCC-F167</name>
    <dbReference type="NCBI Taxonomy" id="3153639"/>
    <lineage>
        <taxon>Bacteria</taxon>
        <taxon>Bacillati</taxon>
        <taxon>Cyanobacteriota</taxon>
        <taxon>Cyanophyceae</taxon>
        <taxon>Oscillatoriophycideae</taxon>
        <taxon>Aerosakkonematales</taxon>
        <taxon>Aerosakkonemataceae</taxon>
        <taxon>Floridanema</taxon>
        <taxon>Floridanema evergladense</taxon>
    </lineage>
</organism>
<dbReference type="EMBL" id="JBHFNT010000161">
    <property type="protein sequence ID" value="MFB2836576.1"/>
    <property type="molecule type" value="Genomic_DNA"/>
</dbReference>
<sequence length="99" mass="11461">MPKIPECDRCLYFSYHYLLVCALHPEGVEGDFCPDYSEDPEVTGKRFQDFLGIEWSDGSEFDDLESPIDNPFSWEPDENWAPEGTSFVNGELVIERDFQ</sequence>
<dbReference type="RefSeq" id="WP_413278953.1">
    <property type="nucleotide sequence ID" value="NZ_JBHFNT010000161.1"/>
</dbReference>
<evidence type="ECO:0000313" key="2">
    <source>
        <dbReference type="Proteomes" id="UP001576780"/>
    </source>
</evidence>
<keyword evidence="2" id="KW-1185">Reference proteome</keyword>
<protein>
    <submittedName>
        <fullName evidence="1">Uncharacterized protein</fullName>
    </submittedName>
</protein>
<dbReference type="Proteomes" id="UP001576780">
    <property type="component" value="Unassembled WGS sequence"/>
</dbReference>
<comment type="caution">
    <text evidence="1">The sequence shown here is derived from an EMBL/GenBank/DDBJ whole genome shotgun (WGS) entry which is preliminary data.</text>
</comment>
<accession>A0ABV4WNR1</accession>
<name>A0ABV4WNR1_9CYAN</name>
<gene>
    <name evidence="1" type="ORF">ACE1CA_18745</name>
</gene>
<proteinExistence type="predicted"/>
<reference evidence="1 2" key="1">
    <citation type="submission" date="2024-09" db="EMBL/GenBank/DDBJ databases">
        <title>Floridaenema gen nov. (Aerosakkonemataceae, Aerosakkonematales ord. nov., Cyanobacteria) from benthic tropical and subtropical fresh waters, with the description of four new species.</title>
        <authorList>
            <person name="Moretto J.A."/>
            <person name="Berthold D.E."/>
            <person name="Lefler F.W."/>
            <person name="Huang I.-S."/>
            <person name="Laughinghouse H. IV."/>
        </authorList>
    </citation>
    <scope>NUCLEOTIDE SEQUENCE [LARGE SCALE GENOMIC DNA]</scope>
    <source>
        <strain evidence="1 2">BLCC-F167</strain>
    </source>
</reference>
<evidence type="ECO:0000313" key="1">
    <source>
        <dbReference type="EMBL" id="MFB2836576.1"/>
    </source>
</evidence>